<dbReference type="EMBL" id="MU970045">
    <property type="protein sequence ID" value="KAK9324900.1"/>
    <property type="molecule type" value="Genomic_DNA"/>
</dbReference>
<sequence>MSDTTTIGGGNDSSTSSPDGTPAGGELEKVESQTGSSDGPVTTGRPLDWDGPDDPDDPHNWPLAKRVLLLNSVGLLCLSVTFGTSAIVGGIPQIMRQYGVSETAAYLTVTLYLVGLALGPTLGAPLSELFGRRVVYVTTLPVAMCFAVGSAVSPTFGGHLVCRFLSSLMGSPVLAVSAGTIADLFGVREQGLALAYFCATGAFMGPSLGPVAGGWVATKKDWKWTQWVYVMLGGAVMVPLLFVRESYKPVILARRARKRGMPLPAKPPVKDALKMVAMITLTRPVRMLVTDVIVSSLSVYSAFVFAVLLAFFEALPYIFTTVYGFSIGDAGLVFVAIGVGVLVSLAVAVALDRIWYQPAATRAIARGEVPRAELRLQCGFVGAVLLPVSLFWIGWSARPSVHWIVPTLGAVPFGCSLTLLFVSVATYLVDCYTDLYGASALAANNMLRYLVASVFPLFTKQMNENLGIGWANSLLGFIAVALMPLPFLMARFGPALRRRGVKNVE</sequence>
<evidence type="ECO:0000313" key="2">
    <source>
        <dbReference type="Proteomes" id="UP001489719"/>
    </source>
</evidence>
<organism evidence="1 2">
    <name type="scientific">Lipomyces orientalis</name>
    <dbReference type="NCBI Taxonomy" id="1233043"/>
    <lineage>
        <taxon>Eukaryota</taxon>
        <taxon>Fungi</taxon>
        <taxon>Dikarya</taxon>
        <taxon>Ascomycota</taxon>
        <taxon>Saccharomycotina</taxon>
        <taxon>Lipomycetes</taxon>
        <taxon>Lipomycetales</taxon>
        <taxon>Lipomycetaceae</taxon>
        <taxon>Lipomyces</taxon>
    </lineage>
</organism>
<dbReference type="Proteomes" id="UP001489719">
    <property type="component" value="Unassembled WGS sequence"/>
</dbReference>
<comment type="caution">
    <text evidence="1">The sequence shown here is derived from an EMBL/GenBank/DDBJ whole genome shotgun (WGS) entry which is preliminary data.</text>
</comment>
<evidence type="ECO:0000313" key="1">
    <source>
        <dbReference type="EMBL" id="KAK9324900.1"/>
    </source>
</evidence>
<gene>
    <name evidence="1" type="ORF">V1517DRAFT_356636</name>
</gene>
<proteinExistence type="predicted"/>
<accession>A0ACC3TVX8</accession>
<name>A0ACC3TVX8_9ASCO</name>
<protein>
    <submittedName>
        <fullName evidence="1">Major facilitator superfamily domain-containing protein</fullName>
    </submittedName>
</protein>
<keyword evidence="2" id="KW-1185">Reference proteome</keyword>
<reference evidence="2" key="1">
    <citation type="journal article" date="2024" name="Front. Bioeng. Biotechnol.">
        <title>Genome-scale model development and genomic sequencing of the oleaginous clade Lipomyces.</title>
        <authorList>
            <person name="Czajka J.J."/>
            <person name="Han Y."/>
            <person name="Kim J."/>
            <person name="Mondo S.J."/>
            <person name="Hofstad B.A."/>
            <person name="Robles A."/>
            <person name="Haridas S."/>
            <person name="Riley R."/>
            <person name="LaButti K."/>
            <person name="Pangilinan J."/>
            <person name="Andreopoulos W."/>
            <person name="Lipzen A."/>
            <person name="Yan J."/>
            <person name="Wang M."/>
            <person name="Ng V."/>
            <person name="Grigoriev I.V."/>
            <person name="Spatafora J.W."/>
            <person name="Magnuson J.K."/>
            <person name="Baker S.E."/>
            <person name="Pomraning K.R."/>
        </authorList>
    </citation>
    <scope>NUCLEOTIDE SEQUENCE [LARGE SCALE GENOMIC DNA]</scope>
    <source>
        <strain evidence="2">CBS 10300</strain>
    </source>
</reference>